<dbReference type="Proteomes" id="UP000249789">
    <property type="component" value="Unassembled WGS sequence"/>
</dbReference>
<dbReference type="RefSeq" id="XP_040795280.1">
    <property type="nucleotide sequence ID" value="XM_040949129.1"/>
</dbReference>
<dbReference type="SUPFAM" id="SSF50129">
    <property type="entry name" value="GroES-like"/>
    <property type="match status" value="1"/>
</dbReference>
<evidence type="ECO:0000313" key="4">
    <source>
        <dbReference type="Proteomes" id="UP000249789"/>
    </source>
</evidence>
<proteinExistence type="predicted"/>
<name>A0A8G1VTP5_9EURO</name>
<dbReference type="Gene3D" id="3.40.50.720">
    <property type="entry name" value="NAD(P)-binding Rossmann-like Domain"/>
    <property type="match status" value="1"/>
</dbReference>
<evidence type="ECO:0000313" key="3">
    <source>
        <dbReference type="EMBL" id="RAK71268.1"/>
    </source>
</evidence>
<gene>
    <name evidence="3" type="ORF">BO72DRAFT_503800</name>
</gene>
<dbReference type="EMBL" id="KZ824727">
    <property type="protein sequence ID" value="RAK71268.1"/>
    <property type="molecule type" value="Genomic_DNA"/>
</dbReference>
<sequence>MTTLQPQGPKPETHRALTLHAYNQPLTLTTLPLPRATTGSAIVRILAASIVPYMAEILRGQRAGYALSLPLTPGNSAIGRIHATGDDAVALQPGQLVFIDITIRARDDPTVSMLAGVHGGGTAAAQRLMDGPWRHATYAEYARFPLENLFALDEGALLQEQWRQQQQQGQQQGLGQGLGLGYSVADLCLLSVCLVPFGGLAEVEVKPGEVVIVGPATGRYGGAAVAVALAMGATVVAVGRNRAVLAAMVRTYAHTHPGRLRTVMMEHEGDVQRRSEALRAAAAAGRNSRAGGADVYIDFSPPAADGSLLAAAVGALRPFGRCVIMGGSTGQINVPYLEVMFKSLRLQGRFMYDRQHVLRLVQMVESGLLRLGEAIGVDHVEEFGLESATEALEAAARLSGWGGHVVLRPCRD</sequence>
<dbReference type="InterPro" id="IPR013154">
    <property type="entry name" value="ADH-like_N"/>
</dbReference>
<dbReference type="Pfam" id="PF00107">
    <property type="entry name" value="ADH_zinc_N"/>
    <property type="match status" value="1"/>
</dbReference>
<protein>
    <submittedName>
        <fullName evidence="3">GroES-like protein</fullName>
    </submittedName>
</protein>
<feature type="domain" description="Alcohol dehydrogenase-like N-terminal" evidence="2">
    <location>
        <begin position="39"/>
        <end position="152"/>
    </location>
</feature>
<dbReference type="GeneID" id="63866462"/>
<dbReference type="Pfam" id="PF08240">
    <property type="entry name" value="ADH_N"/>
    <property type="match status" value="1"/>
</dbReference>
<dbReference type="PANTHER" id="PTHR43677">
    <property type="entry name" value="SHORT-CHAIN DEHYDROGENASE/REDUCTASE"/>
    <property type="match status" value="1"/>
</dbReference>
<dbReference type="VEuPathDB" id="FungiDB:BO72DRAFT_503800"/>
<dbReference type="SUPFAM" id="SSF51735">
    <property type="entry name" value="NAD(P)-binding Rossmann-fold domains"/>
    <property type="match status" value="1"/>
</dbReference>
<accession>A0A8G1VTP5</accession>
<dbReference type="GO" id="GO:0016491">
    <property type="term" value="F:oxidoreductase activity"/>
    <property type="evidence" value="ECO:0007669"/>
    <property type="project" value="TreeGrafter"/>
</dbReference>
<dbReference type="OrthoDB" id="5407715at2759"/>
<reference evidence="3 4" key="1">
    <citation type="submission" date="2018-02" db="EMBL/GenBank/DDBJ databases">
        <title>The genomes of Aspergillus section Nigri reveals drivers in fungal speciation.</title>
        <authorList>
            <consortium name="DOE Joint Genome Institute"/>
            <person name="Vesth T.C."/>
            <person name="Nybo J."/>
            <person name="Theobald S."/>
            <person name="Brandl J."/>
            <person name="Frisvad J.C."/>
            <person name="Nielsen K.F."/>
            <person name="Lyhne E.K."/>
            <person name="Kogle M.E."/>
            <person name="Kuo A."/>
            <person name="Riley R."/>
            <person name="Clum A."/>
            <person name="Nolan M."/>
            <person name="Lipzen A."/>
            <person name="Salamov A."/>
            <person name="Henrissat B."/>
            <person name="Wiebenga A."/>
            <person name="De vries R.P."/>
            <person name="Grigoriev I.V."/>
            <person name="Mortensen U.H."/>
            <person name="Andersen M.R."/>
            <person name="Baker S.E."/>
        </authorList>
    </citation>
    <scope>NUCLEOTIDE SEQUENCE [LARGE SCALE GENOMIC DNA]</scope>
    <source>
        <strain evidence="3 4">CBS 313.89</strain>
    </source>
</reference>
<dbReference type="InterPro" id="IPR051397">
    <property type="entry name" value="Zn-ADH-like_protein"/>
</dbReference>
<feature type="domain" description="Alcohol dehydrogenase-like C-terminal" evidence="1">
    <location>
        <begin position="221"/>
        <end position="364"/>
    </location>
</feature>
<evidence type="ECO:0000259" key="2">
    <source>
        <dbReference type="Pfam" id="PF08240"/>
    </source>
</evidence>
<dbReference type="InterPro" id="IPR013149">
    <property type="entry name" value="ADH-like_C"/>
</dbReference>
<dbReference type="InterPro" id="IPR011032">
    <property type="entry name" value="GroES-like_sf"/>
</dbReference>
<dbReference type="Gene3D" id="3.90.180.10">
    <property type="entry name" value="Medium-chain alcohol dehydrogenases, catalytic domain"/>
    <property type="match status" value="1"/>
</dbReference>
<keyword evidence="4" id="KW-1185">Reference proteome</keyword>
<dbReference type="AlphaFoldDB" id="A0A8G1VTP5"/>
<dbReference type="PANTHER" id="PTHR43677:SF4">
    <property type="entry name" value="QUINONE OXIDOREDUCTASE-LIKE PROTEIN 2"/>
    <property type="match status" value="1"/>
</dbReference>
<dbReference type="GO" id="GO:0005739">
    <property type="term" value="C:mitochondrion"/>
    <property type="evidence" value="ECO:0007669"/>
    <property type="project" value="TreeGrafter"/>
</dbReference>
<organism evidence="3 4">
    <name type="scientific">Aspergillus fijiensis CBS 313.89</name>
    <dbReference type="NCBI Taxonomy" id="1448319"/>
    <lineage>
        <taxon>Eukaryota</taxon>
        <taxon>Fungi</taxon>
        <taxon>Dikarya</taxon>
        <taxon>Ascomycota</taxon>
        <taxon>Pezizomycotina</taxon>
        <taxon>Eurotiomycetes</taxon>
        <taxon>Eurotiomycetidae</taxon>
        <taxon>Eurotiales</taxon>
        <taxon>Aspergillaceae</taxon>
        <taxon>Aspergillus</taxon>
    </lineage>
</organism>
<dbReference type="InterPro" id="IPR036291">
    <property type="entry name" value="NAD(P)-bd_dom_sf"/>
</dbReference>
<evidence type="ECO:0000259" key="1">
    <source>
        <dbReference type="Pfam" id="PF00107"/>
    </source>
</evidence>